<organism evidence="1 2">
    <name type="scientific">Pseudomonas fakonensis</name>
    <dbReference type="NCBI Taxonomy" id="2842355"/>
    <lineage>
        <taxon>Bacteria</taxon>
        <taxon>Pseudomonadati</taxon>
        <taxon>Pseudomonadota</taxon>
        <taxon>Gammaproteobacteria</taxon>
        <taxon>Pseudomonadales</taxon>
        <taxon>Pseudomonadaceae</taxon>
        <taxon>Pseudomonas</taxon>
    </lineage>
</organism>
<sequence>MQLNTHNARLKRTLQAARHASRTATTKEELLVAVDALLAFYGKMHYDNRLPWLTVVLGLPLLAASMSGQLDTWLPVLQPLADLLKQRLVELRVNLEFGLMAATVASALALWDRRKPIPNLAQALAERSSLITAGLVEIPVNTPQVLSMLQTRFIDYRRGEKKRYLHRGMQGRSQGPRYTLDYRWYLLIYDDEGPGTQEKLPDSEGSTRLQTKSSWNLSHRFSLVIDFPWVEGIALGSSRLKHRFAPTSSEFNNAFTLSGDSVIACARFAKPSTQLHLTRLSYELDAPSLQFSEGQLCLGCNNNPLHFELPCDLTQPYWFREFIAEGVQLPRLSRLLEAIHILAEQQDDNFNVPAPAPLHTEN</sequence>
<dbReference type="RefSeq" id="WP_217842227.1">
    <property type="nucleotide sequence ID" value="NZ_CP077076.1"/>
</dbReference>
<dbReference type="EMBL" id="CP077076">
    <property type="protein sequence ID" value="QXH52801.1"/>
    <property type="molecule type" value="Genomic_DNA"/>
</dbReference>
<keyword evidence="2" id="KW-1185">Reference proteome</keyword>
<reference evidence="1" key="1">
    <citation type="journal article" date="2021" name="Microorganisms">
        <title>The Ever-Expanding Pseudomonas Genus: Description of 43 New Species and Partition of the Pseudomonas putida Group.</title>
        <authorList>
            <person name="Girard L."/>
            <person name="Lood C."/>
            <person name="Hofte M."/>
            <person name="Vandamme P."/>
            <person name="Rokni-Zadeh H."/>
            <person name="van Noort V."/>
            <person name="Lavigne R."/>
            <person name="De Mot R."/>
        </authorList>
    </citation>
    <scope>NUCLEOTIDE SEQUENCE</scope>
    <source>
        <strain evidence="1">COW40</strain>
    </source>
</reference>
<gene>
    <name evidence="1" type="ORF">KSS94_06635</name>
</gene>
<accession>A0ABX8N926</accession>
<name>A0ABX8N926_9PSED</name>
<evidence type="ECO:0000313" key="2">
    <source>
        <dbReference type="Proteomes" id="UP001046350"/>
    </source>
</evidence>
<evidence type="ECO:0000313" key="1">
    <source>
        <dbReference type="EMBL" id="QXH52801.1"/>
    </source>
</evidence>
<dbReference type="Proteomes" id="UP001046350">
    <property type="component" value="Chromosome"/>
</dbReference>
<protein>
    <recommendedName>
        <fullName evidence="3">WYL domain-containing protein</fullName>
    </recommendedName>
</protein>
<proteinExistence type="predicted"/>
<evidence type="ECO:0008006" key="3">
    <source>
        <dbReference type="Google" id="ProtNLM"/>
    </source>
</evidence>